<evidence type="ECO:0000256" key="4">
    <source>
        <dbReference type="SAM" id="MobiDB-lite"/>
    </source>
</evidence>
<dbReference type="STRING" id="1121927.GOHSU_07_00020"/>
<evidence type="ECO:0000259" key="5">
    <source>
        <dbReference type="PROSITE" id="PS50075"/>
    </source>
</evidence>
<dbReference type="GO" id="GO:0009239">
    <property type="term" value="P:enterobactin biosynthetic process"/>
    <property type="evidence" value="ECO:0007669"/>
    <property type="project" value="TreeGrafter"/>
</dbReference>
<dbReference type="Pfam" id="PF13193">
    <property type="entry name" value="AMP-binding_C"/>
    <property type="match status" value="1"/>
</dbReference>
<dbReference type="SMART" id="SM00823">
    <property type="entry name" value="PKS_PP"/>
    <property type="match status" value="2"/>
</dbReference>
<dbReference type="Proteomes" id="UP000053405">
    <property type="component" value="Unassembled WGS sequence"/>
</dbReference>
<dbReference type="Gene3D" id="3.30.300.30">
    <property type="match status" value="2"/>
</dbReference>
<dbReference type="CDD" id="cd05930">
    <property type="entry name" value="A_NRPS"/>
    <property type="match status" value="1"/>
</dbReference>
<evidence type="ECO:0000256" key="3">
    <source>
        <dbReference type="ARBA" id="ARBA00022553"/>
    </source>
</evidence>
<dbReference type="PANTHER" id="PTHR45527:SF1">
    <property type="entry name" value="FATTY ACID SYNTHASE"/>
    <property type="match status" value="1"/>
</dbReference>
<dbReference type="InterPro" id="IPR020845">
    <property type="entry name" value="AMP-binding_CS"/>
</dbReference>
<reference evidence="6 7" key="1">
    <citation type="submission" date="2012-12" db="EMBL/GenBank/DDBJ databases">
        <title>Whole genome shotgun sequence of Gordonia hirsuta NBRC 16056.</title>
        <authorList>
            <person name="Isaki-Nakamura S."/>
            <person name="Hosoyama A."/>
            <person name="Tsuchikane K."/>
            <person name="Katsumata H."/>
            <person name="Baba S."/>
            <person name="Yamazaki S."/>
            <person name="Fujita N."/>
        </authorList>
    </citation>
    <scope>NUCLEOTIDE SEQUENCE [LARGE SCALE GENOMIC DNA]</scope>
    <source>
        <strain evidence="6 7">NBRC 16056</strain>
    </source>
</reference>
<dbReference type="PANTHER" id="PTHR45527">
    <property type="entry name" value="NONRIBOSOMAL PEPTIDE SYNTHETASE"/>
    <property type="match status" value="1"/>
</dbReference>
<comment type="caution">
    <text evidence="6">The sequence shown here is derived from an EMBL/GenBank/DDBJ whole genome shotgun (WGS) entry which is preliminary data.</text>
</comment>
<dbReference type="Gene3D" id="3.40.50.980">
    <property type="match status" value="4"/>
</dbReference>
<feature type="region of interest" description="Disordered" evidence="4">
    <location>
        <begin position="978"/>
        <end position="997"/>
    </location>
</feature>
<dbReference type="UniPathway" id="UPA00011"/>
<dbReference type="InterPro" id="IPR045851">
    <property type="entry name" value="AMP-bd_C_sf"/>
</dbReference>
<dbReference type="GO" id="GO:0009366">
    <property type="term" value="C:enterobactin synthetase complex"/>
    <property type="evidence" value="ECO:0007669"/>
    <property type="project" value="TreeGrafter"/>
</dbReference>
<dbReference type="InterPro" id="IPR020806">
    <property type="entry name" value="PKS_PP-bd"/>
</dbReference>
<dbReference type="Pfam" id="PF00501">
    <property type="entry name" value="AMP-binding"/>
    <property type="match status" value="2"/>
</dbReference>
<dbReference type="SUPFAM" id="SSF56801">
    <property type="entry name" value="Acetyl-CoA synthetase-like"/>
    <property type="match status" value="2"/>
</dbReference>
<dbReference type="InterPro" id="IPR009081">
    <property type="entry name" value="PP-bd_ACP"/>
</dbReference>
<proteinExistence type="predicted"/>
<dbReference type="Pfam" id="PF00550">
    <property type="entry name" value="PP-binding"/>
    <property type="match status" value="2"/>
</dbReference>
<feature type="compositionally biased region" description="Basic and acidic residues" evidence="4">
    <location>
        <begin position="985"/>
        <end position="997"/>
    </location>
</feature>
<dbReference type="InterPro" id="IPR023213">
    <property type="entry name" value="CAT-like_dom_sf"/>
</dbReference>
<dbReference type="Gene3D" id="3.30.559.30">
    <property type="entry name" value="Nonribosomal peptide synthetase, condensation domain"/>
    <property type="match status" value="3"/>
</dbReference>
<dbReference type="GO" id="GO:0043041">
    <property type="term" value="P:amino acid activation for nonribosomal peptide biosynthetic process"/>
    <property type="evidence" value="ECO:0007669"/>
    <property type="project" value="TreeGrafter"/>
</dbReference>
<accession>L7L8U3</accession>
<dbReference type="PROSITE" id="PS00012">
    <property type="entry name" value="PHOSPHOPANTETHEINE"/>
    <property type="match status" value="1"/>
</dbReference>
<dbReference type="GO" id="GO:0031177">
    <property type="term" value="F:phosphopantetheine binding"/>
    <property type="evidence" value="ECO:0007669"/>
    <property type="project" value="InterPro"/>
</dbReference>
<dbReference type="GO" id="GO:0005829">
    <property type="term" value="C:cytosol"/>
    <property type="evidence" value="ECO:0007669"/>
    <property type="project" value="TreeGrafter"/>
</dbReference>
<dbReference type="InterPro" id="IPR000873">
    <property type="entry name" value="AMP-dep_synth/lig_dom"/>
</dbReference>
<dbReference type="FunFam" id="3.30.300.30:FF:000015">
    <property type="entry name" value="Nonribosomal peptide synthase SidD"/>
    <property type="match status" value="1"/>
</dbReference>
<dbReference type="SUPFAM" id="SSF47336">
    <property type="entry name" value="ACP-like"/>
    <property type="match status" value="2"/>
</dbReference>
<dbReference type="GO" id="GO:0047527">
    <property type="term" value="F:2,3-dihydroxybenzoate-serine ligase activity"/>
    <property type="evidence" value="ECO:0007669"/>
    <property type="project" value="TreeGrafter"/>
</dbReference>
<name>L7L8U3_9ACTN</name>
<dbReference type="Gene3D" id="1.10.1200.10">
    <property type="entry name" value="ACP-like"/>
    <property type="match status" value="2"/>
</dbReference>
<protein>
    <submittedName>
        <fullName evidence="6">Putative non-ribosomal peptide synthetase</fullName>
    </submittedName>
</protein>
<dbReference type="SUPFAM" id="SSF52777">
    <property type="entry name" value="CoA-dependent acyltransferases"/>
    <property type="match status" value="6"/>
</dbReference>
<evidence type="ECO:0000313" key="7">
    <source>
        <dbReference type="Proteomes" id="UP000053405"/>
    </source>
</evidence>
<dbReference type="InterPro" id="IPR001242">
    <property type="entry name" value="Condensation_dom"/>
</dbReference>
<evidence type="ECO:0000256" key="2">
    <source>
        <dbReference type="ARBA" id="ARBA00022450"/>
    </source>
</evidence>
<dbReference type="Pfam" id="PF00668">
    <property type="entry name" value="Condensation"/>
    <property type="match status" value="3"/>
</dbReference>
<dbReference type="InterPro" id="IPR010071">
    <property type="entry name" value="AA_adenyl_dom"/>
</dbReference>
<dbReference type="InterPro" id="IPR025110">
    <property type="entry name" value="AMP-bd_C"/>
</dbReference>
<dbReference type="PROSITE" id="PS50075">
    <property type="entry name" value="CARRIER"/>
    <property type="match status" value="2"/>
</dbReference>
<feature type="domain" description="Carrier" evidence="5">
    <location>
        <begin position="994"/>
        <end position="1069"/>
    </location>
</feature>
<dbReference type="PROSITE" id="PS00455">
    <property type="entry name" value="AMP_BINDING"/>
    <property type="match status" value="1"/>
</dbReference>
<sequence length="2703" mass="291249">MDNPESGPAQNPVRTGRQLLPLTPAQRGMWFADRLSPDYSVNIAQYIDLRHKPGGLDIDLLMECSYEVGRELETPYIRLTEVDGVPMQYVDFEYDQTIDLLDFRDRDDPLGDALTFVQAEYRRPVDLIDDQLIVIAIILVSDDHTIWYQRAHHLIIDGYAALTNLRRVLERYNAARRGADAASKPTANLAEIVKYESDYRDSSRRETDRDHWSERVSDLPERVTLARSGIIAPLSFNNIVAGQPLGSDFQERLADVAKSLNASLAVVLTSAFGAFLSRMTGADDIALSLPIMGRTNAKIKRSGGMVSNVVPIRLQDISTKTPRELIGAGLLELTGALRHQRYRTEDIRRDAGLDASSVAFGPTINMVIFDEELVLDGADLEYRILASGVLEDLFVNLYQSGPSAPLVVDLHGNPYLYTQEEIDGHLAHFLGFLDQFASRIDAPIMDLNLLLERETETIAAEELGQNHSLSKPLTVAEAVMGRLAETPEATAVIFGDRELSNEEFGNRVSELAFRLIDLGVGPETAVAVGVPRSVEMLVALHAVVAAGGQYVPIDVSAPADRVQYMLETVDARIVLVSDPESPRAVVDVAGELGVPIELVDASCPLPGDSKPVTDADRCQPLRPDHSVYTLFTSGSTGRPKGVTLTHEAVMNRLLWGLNELPIGSSDRVVQKTPYTFDCSVPELFAPFMAGAALVLLKEDGHLEPLHVAAEIARTEATMVHFVPSVLALFLEAVPNETLRTLDSVRIISTTGEALPPSVAAMVRELWPEVLFYNLYGPTEAAVEITYESIGAVAPSDPTVPIGRPVWNSSALVLDSRLRRVPEGVPGELYLGGVQLARCYSGRPDLTAERFVADPYGPSAARLYRTGDLVVRNGSGELEYLGRTDFQVKLRGQRIELGEIEAVLVSLPGVVHAAATVVAAPSGAEHLVAYLGAPTGGTIDVDAVRAAAMLTLPTYMVPTVWTVLEDVPLNTAGKLDRKALPAPDFDGPRRSEYRAPESESERLLTELIGEMLGADTVSVTDTLFTLGGDSLAAARLAARARTVAGLEVALSDIFAAETIAALALTATPVPRGDAHPRIISSERPDRIPLSPPQTRLWFINRLDPTAPTYNMPGAVRLRGVMDRAAATAAIADVVRRHEALRTRFPSVDGEPMQVITPVEEAVAEIGLTTRAVPRSESEEVLIAEAMKGFDLVSEYPVRFSLIEETESEGEPSYILMAVLHHIAGDGASLSPMITDLLTAYAARSGGTTPVWDPLPVQYADFTLWQREMLGEADDPASRISRELAFWSGALEGSSEVLNLPTDRPRSGGPTGSGDYVDVVLGPESVAGLRRLARAEGVTTFTVLHAALSVLLSRVADTDDVSIGTAVAGRDEPELAGLVGMFVNTVVLRTRVRPRDTVAELLHHAHDVRSQAMEHSVVPFEAVVDAVAHHRSLSHSPLFQVALTLISDHTAAFGATEVQVLESRPPVAKYDLSVTAVEAATREEISLEFSYASDVFERATVERLAQYLERIITAMAADPQRSLGGIELLPQAEIAELTATPTGAEPRTLRELVQSLEQSRDSETVVAVGTEPTSNEVFAMRTNQLARELISRGAGPGTVIAIAIPRSMESVLACVAVAKTGAAFVSIDPRHPVERREMMLAISGARLGLTVREAQAEICVHSGTEWLVIDGEAVELQVAGRSGMAVGADELSRVPEIDDPAYLIFTSGSTGLPKATVVPNRGLANVMANQRRLLRLTQRSRVLHVASPSFDASVFELAMAVAGQASLVIADLHTYAGHDLERLIAQHGVTHAVMTPSALATLDPRTIPSLTTVLSAGEACPPELMRRWAEAGRSFFNLYGPTEATIWATCDGPLRVDDEITIGHPIDGVGALVLDSGLQPTPVGVVGELYLTGEQLVLGYLQRPDQTATSFVANPYEPGQRMYRTGDRATRREDGKLVYQGRIDFQLKVRGMRIEPGEVDAVLVSHPAVANSTSLGVKGPAGEAVLVSYVSPASGETISPDELLRHASGLLPAHMVPHTVIVIDEFPTTVVGKIDRSKLPSVDFTATTEFIPPRTELESVVAEVYSQVLGVDRVSVQDSFFELGGTSLSAAKLATHLSQVLGRPISVRTVFEGATVAGVAEAVAASAGGQVGPALIARPRAELVPISDVQRGMWLLNQADPSSPANNIAMALRLQGSLDHIALREAIADLVERQEALRTSYPMVGGRPVQLIEPAEKVLAELDLSPHPVGDQFEGAVAAVTGRGFDVTQKAPIRVALLQLADDDYVIVFVVHHISADGASMAPLAHDFMTAYTARHAGHRPAWIPQRVQYADFAVWQQERLDTTGEDGRRERDRQLDYWRDRLAGAPECIDLPVDRPRPATPSFSGATIDFEIPAALVASLQQVARRHNSTLFMVTHAALAILLARLSGRNDVVIGTPYAGREEAVLDDVVGMFVNTLALRSQIDHTEAFADFLERVRTEDLAAMAHSDVSFDTVAAEVGTSWTAAYNPVYQAVLSFQNLEFPTVSLDQLTVSAVSEQLSAAKVDLHLTLFPNDPAALGERGADEPMRAEFLYATDLFDEGTVERYADRYLRVLSEIVRDPQVVVGEISIATDAELEQASVETADAADQPLNELVAAAAATAPDAIALNTEGSTLTFAALSATATAMSAAMPDADAALTTALMALASEVSANPEALGEVLAELRRRAVAVVASIEELREEGSKQS</sequence>
<dbReference type="InterPro" id="IPR036736">
    <property type="entry name" value="ACP-like_sf"/>
</dbReference>
<dbReference type="GO" id="GO:0008610">
    <property type="term" value="P:lipid biosynthetic process"/>
    <property type="evidence" value="ECO:0007669"/>
    <property type="project" value="UniProtKB-ARBA"/>
</dbReference>
<keyword evidence="2" id="KW-0596">Phosphopantetheine</keyword>
<dbReference type="eggNOG" id="COG1020">
    <property type="taxonomic scope" value="Bacteria"/>
</dbReference>
<dbReference type="EMBL" id="BANT01000007">
    <property type="protein sequence ID" value="GAC56448.1"/>
    <property type="molecule type" value="Genomic_DNA"/>
</dbReference>
<keyword evidence="7" id="KW-1185">Reference proteome</keyword>
<dbReference type="CDD" id="cd19540">
    <property type="entry name" value="LCL_NRPS-like"/>
    <property type="match status" value="2"/>
</dbReference>
<evidence type="ECO:0000256" key="1">
    <source>
        <dbReference type="ARBA" id="ARBA00001957"/>
    </source>
</evidence>
<gene>
    <name evidence="6" type="ORF">GOHSU_07_00020</name>
</gene>
<dbReference type="OrthoDB" id="2472181at2"/>
<keyword evidence="3" id="KW-0597">Phosphoprotein</keyword>
<feature type="domain" description="Carrier" evidence="5">
    <location>
        <begin position="2050"/>
        <end position="2125"/>
    </location>
</feature>
<dbReference type="Gene3D" id="2.30.38.10">
    <property type="entry name" value="Luciferase, Domain 3"/>
    <property type="match status" value="2"/>
</dbReference>
<evidence type="ECO:0000313" key="6">
    <source>
        <dbReference type="EMBL" id="GAC56448.1"/>
    </source>
</evidence>
<dbReference type="NCBIfam" id="TIGR01733">
    <property type="entry name" value="AA-adenyl-dom"/>
    <property type="match status" value="2"/>
</dbReference>
<dbReference type="Gene3D" id="3.30.559.10">
    <property type="entry name" value="Chloramphenicol acetyltransferase-like domain"/>
    <property type="match status" value="3"/>
</dbReference>
<dbReference type="InterPro" id="IPR006162">
    <property type="entry name" value="Ppantetheine_attach_site"/>
</dbReference>
<organism evidence="6 7">
    <name type="scientific">Gordonia hirsuta DSM 44140 = NBRC 16056</name>
    <dbReference type="NCBI Taxonomy" id="1121927"/>
    <lineage>
        <taxon>Bacteria</taxon>
        <taxon>Bacillati</taxon>
        <taxon>Actinomycetota</taxon>
        <taxon>Actinomycetes</taxon>
        <taxon>Mycobacteriales</taxon>
        <taxon>Gordoniaceae</taxon>
        <taxon>Gordonia</taxon>
    </lineage>
</organism>
<comment type="cofactor">
    <cofactor evidence="1">
        <name>pantetheine 4'-phosphate</name>
        <dbReference type="ChEBI" id="CHEBI:47942"/>
    </cofactor>
</comment>
<dbReference type="RefSeq" id="WP_005936722.1">
    <property type="nucleotide sequence ID" value="NZ_ATVK01000004.1"/>
</dbReference>